<feature type="repeat" description="WD" evidence="4">
    <location>
        <begin position="405"/>
        <end position="445"/>
    </location>
</feature>
<comment type="similarity">
    <text evidence="3">Belongs to the WD repeat PRL1/PRL2 family.</text>
</comment>
<reference evidence="7" key="1">
    <citation type="journal article" date="2013" name="Science">
        <title>Gene transfer from bacteria and archaea facilitated evolution of an extremophilic eukaryote.</title>
        <authorList>
            <person name="Schonknecht G."/>
            <person name="Chen W.H."/>
            <person name="Ternes C.M."/>
            <person name="Barbier G.G."/>
            <person name="Shrestha R.P."/>
            <person name="Stanke M."/>
            <person name="Brautigam A."/>
            <person name="Baker B.J."/>
            <person name="Banfield J.F."/>
            <person name="Garavito R.M."/>
            <person name="Carr K."/>
            <person name="Wilkerson C."/>
            <person name="Rensing S.A."/>
            <person name="Gagneul D."/>
            <person name="Dickenson N.E."/>
            <person name="Oesterhelt C."/>
            <person name="Lercher M.J."/>
            <person name="Weber A.P."/>
        </authorList>
    </citation>
    <scope>NUCLEOTIDE SEQUENCE [LARGE SCALE GENOMIC DNA]</scope>
    <source>
        <strain evidence="7">074W</strain>
    </source>
</reference>
<keyword evidence="2" id="KW-0677">Repeat</keyword>
<dbReference type="Gramene" id="EME27398">
    <property type="protein sequence ID" value="EME27398"/>
    <property type="gene ID" value="Gasu_49960"/>
</dbReference>
<dbReference type="STRING" id="130081.M2XUU0"/>
<dbReference type="InterPro" id="IPR015943">
    <property type="entry name" value="WD40/YVTN_repeat-like_dom_sf"/>
</dbReference>
<gene>
    <name evidence="6" type="ORF">Gasu_49960</name>
</gene>
<dbReference type="RefSeq" id="XP_005703918.1">
    <property type="nucleotide sequence ID" value="XM_005703861.1"/>
</dbReference>
<evidence type="ECO:0000256" key="3">
    <source>
        <dbReference type="ARBA" id="ARBA00025726"/>
    </source>
</evidence>
<proteinExistence type="inferred from homology"/>
<dbReference type="PROSITE" id="PS00678">
    <property type="entry name" value="WD_REPEATS_1"/>
    <property type="match status" value="2"/>
</dbReference>
<dbReference type="CDD" id="cd00200">
    <property type="entry name" value="WD40"/>
    <property type="match status" value="1"/>
</dbReference>
<feature type="region of interest" description="Disordered" evidence="5">
    <location>
        <begin position="487"/>
        <end position="509"/>
    </location>
</feature>
<dbReference type="GeneID" id="17086311"/>
<feature type="compositionally biased region" description="Basic and acidic residues" evidence="5">
    <location>
        <begin position="77"/>
        <end position="91"/>
    </location>
</feature>
<keyword evidence="7" id="KW-1185">Reference proteome</keyword>
<protein>
    <submittedName>
        <fullName evidence="6">Pleiotropic regulator 1</fullName>
    </submittedName>
</protein>
<dbReference type="Proteomes" id="UP000030680">
    <property type="component" value="Unassembled WGS sequence"/>
</dbReference>
<dbReference type="GO" id="GO:0071011">
    <property type="term" value="C:precatalytic spliceosome"/>
    <property type="evidence" value="ECO:0007669"/>
    <property type="project" value="TreeGrafter"/>
</dbReference>
<feature type="compositionally biased region" description="Basic and acidic residues" evidence="5">
    <location>
        <begin position="487"/>
        <end position="496"/>
    </location>
</feature>
<dbReference type="OrthoDB" id="10256122at2759"/>
<dbReference type="FunFam" id="2.130.10.10:FF:000012">
    <property type="entry name" value="Putative pleiotropic regulator 1"/>
    <property type="match status" value="1"/>
</dbReference>
<dbReference type="PRINTS" id="PR00320">
    <property type="entry name" value="GPROTEINBRPT"/>
</dbReference>
<name>M2XUU0_GALSU</name>
<dbReference type="Gene3D" id="2.130.10.10">
    <property type="entry name" value="YVTN repeat-like/Quinoprotein amine dehydrogenase"/>
    <property type="match status" value="1"/>
</dbReference>
<accession>M2XUU0</accession>
<sequence length="509" mass="57051">MECSTSLDELRKRTLNTYGPESAVCSVNPPLPDEARMTLLRIKYESEYKLANSFASFVEEASHKHSGETLKTVPKAVENKTKESREKRDDSSENGVGNEDLSLTEKVPNSFGESLHKSTEKINYATQTTLVVPEDRQTAVLEVNKALPSAGASRVRAVRNRALQQLVQGQRSLGPMEGVEKDRPQWHPPWKLMRVISAHYGWVRSVAFDVTNEWFCSGSADRTIKFWDFASGELKLTLTGHIGTVRGLVVSHRHPYLFSVGDDKQVKCWDLEYNKVIRHYHGHLSGVYCVSLHPTLDVLVTGGRDSTVRVWDVRTKQQIFALSGHRDAIYSVQTQGVDPQIVSSSADATIKLWDLSAGRCFSTLTHHKKGVRSICIHPREFSFASASAGRIKTFLFPNGELLRNFYGHNTIVNSLAINEDDVMVSAGDDGSLVFWDYRAAHEFFRTNTIGQPGSLESESGIFTCCFDQTGSRLVTGEADKTIKIWKEDENATEETHPVQWQPPSGLRRY</sequence>
<evidence type="ECO:0000256" key="5">
    <source>
        <dbReference type="SAM" id="MobiDB-lite"/>
    </source>
</evidence>
<feature type="region of interest" description="Disordered" evidence="5">
    <location>
        <begin position="61"/>
        <end position="107"/>
    </location>
</feature>
<dbReference type="eggNOG" id="KOG0285">
    <property type="taxonomic scope" value="Eukaryota"/>
</dbReference>
<evidence type="ECO:0000256" key="1">
    <source>
        <dbReference type="ARBA" id="ARBA00022574"/>
    </source>
</evidence>
<dbReference type="Pfam" id="PF00400">
    <property type="entry name" value="WD40"/>
    <property type="match status" value="7"/>
</dbReference>
<feature type="repeat" description="WD" evidence="4">
    <location>
        <begin position="322"/>
        <end position="363"/>
    </location>
</feature>
<feature type="repeat" description="WD" evidence="4">
    <location>
        <begin position="466"/>
        <end position="495"/>
    </location>
</feature>
<dbReference type="PANTHER" id="PTHR19923:SF0">
    <property type="entry name" value="PLEIOTROPIC REGULATOR 1"/>
    <property type="match status" value="1"/>
</dbReference>
<dbReference type="PANTHER" id="PTHR19923">
    <property type="entry name" value="WD40 REPEAT PROTEINPRL1/PRL2-RELATED"/>
    <property type="match status" value="1"/>
</dbReference>
<dbReference type="GO" id="GO:0000974">
    <property type="term" value="C:Prp19 complex"/>
    <property type="evidence" value="ECO:0007669"/>
    <property type="project" value="TreeGrafter"/>
</dbReference>
<dbReference type="SUPFAM" id="SSF50978">
    <property type="entry name" value="WD40 repeat-like"/>
    <property type="match status" value="1"/>
</dbReference>
<dbReference type="GO" id="GO:0000398">
    <property type="term" value="P:mRNA splicing, via spliceosome"/>
    <property type="evidence" value="ECO:0007669"/>
    <property type="project" value="InterPro"/>
</dbReference>
<dbReference type="AlphaFoldDB" id="M2XUU0"/>
<evidence type="ECO:0000256" key="4">
    <source>
        <dbReference type="PROSITE-ProRule" id="PRU00221"/>
    </source>
</evidence>
<dbReference type="EMBL" id="KB454532">
    <property type="protein sequence ID" value="EME27398.1"/>
    <property type="molecule type" value="Genomic_DNA"/>
</dbReference>
<dbReference type="PROSITE" id="PS50082">
    <property type="entry name" value="WD_REPEATS_2"/>
    <property type="match status" value="6"/>
</dbReference>
<feature type="repeat" description="WD" evidence="4">
    <location>
        <begin position="280"/>
        <end position="321"/>
    </location>
</feature>
<evidence type="ECO:0000256" key="2">
    <source>
        <dbReference type="ARBA" id="ARBA00022737"/>
    </source>
</evidence>
<dbReference type="InterPro" id="IPR045241">
    <property type="entry name" value="Prp46/PLRG1-like"/>
</dbReference>
<dbReference type="PROSITE" id="PS50294">
    <property type="entry name" value="WD_REPEATS_REGION"/>
    <property type="match status" value="5"/>
</dbReference>
<feature type="repeat" description="WD" evidence="4">
    <location>
        <begin position="238"/>
        <end position="279"/>
    </location>
</feature>
<organism evidence="6 7">
    <name type="scientific">Galdieria sulphuraria</name>
    <name type="common">Red alga</name>
    <dbReference type="NCBI Taxonomy" id="130081"/>
    <lineage>
        <taxon>Eukaryota</taxon>
        <taxon>Rhodophyta</taxon>
        <taxon>Bangiophyceae</taxon>
        <taxon>Galdieriales</taxon>
        <taxon>Galdieriaceae</taxon>
        <taxon>Galdieria</taxon>
    </lineage>
</organism>
<evidence type="ECO:0000313" key="6">
    <source>
        <dbReference type="EMBL" id="EME27398.1"/>
    </source>
</evidence>
<evidence type="ECO:0000313" key="7">
    <source>
        <dbReference type="Proteomes" id="UP000030680"/>
    </source>
</evidence>
<dbReference type="KEGG" id="gsl:Gasu_49960"/>
<keyword evidence="1 4" id="KW-0853">WD repeat</keyword>
<dbReference type="OMA" id="FAMCFDQ"/>
<dbReference type="InterPro" id="IPR001680">
    <property type="entry name" value="WD40_rpt"/>
</dbReference>
<dbReference type="InterPro" id="IPR036322">
    <property type="entry name" value="WD40_repeat_dom_sf"/>
</dbReference>
<dbReference type="InterPro" id="IPR019775">
    <property type="entry name" value="WD40_repeat_CS"/>
</dbReference>
<dbReference type="GO" id="GO:0071013">
    <property type="term" value="C:catalytic step 2 spliceosome"/>
    <property type="evidence" value="ECO:0007669"/>
    <property type="project" value="TreeGrafter"/>
</dbReference>
<feature type="repeat" description="WD" evidence="4">
    <location>
        <begin position="196"/>
        <end position="237"/>
    </location>
</feature>
<dbReference type="InterPro" id="IPR020472">
    <property type="entry name" value="WD40_PAC1"/>
</dbReference>
<dbReference type="SMART" id="SM00320">
    <property type="entry name" value="WD40"/>
    <property type="match status" value="7"/>
</dbReference>